<name>A0A831X7I5_9BACT</name>
<feature type="transmembrane region" description="Helical" evidence="6">
    <location>
        <begin position="375"/>
        <end position="392"/>
    </location>
</feature>
<feature type="transmembrane region" description="Helical" evidence="6">
    <location>
        <begin position="344"/>
        <end position="369"/>
    </location>
</feature>
<keyword evidence="5 6" id="KW-0472">Membrane</keyword>
<evidence type="ECO:0000313" key="7">
    <source>
        <dbReference type="EMBL" id="HEG90175.1"/>
    </source>
</evidence>
<accession>A0A831X7I5</accession>
<comment type="caution">
    <text evidence="7">The sequence shown here is derived from an EMBL/GenBank/DDBJ whole genome shotgun (WGS) entry which is preliminary data.</text>
</comment>
<dbReference type="AlphaFoldDB" id="A0A831X7I5"/>
<evidence type="ECO:0000256" key="6">
    <source>
        <dbReference type="SAM" id="Phobius"/>
    </source>
</evidence>
<keyword evidence="3" id="KW-0328">Glycosyltransferase</keyword>
<organism evidence="7">
    <name type="scientific">Thermorudis peleae</name>
    <dbReference type="NCBI Taxonomy" id="1382356"/>
    <lineage>
        <taxon>Bacteria</taxon>
        <taxon>Pseudomonadati</taxon>
        <taxon>Thermomicrobiota</taxon>
        <taxon>Thermomicrobia</taxon>
        <taxon>Thermomicrobia incertae sedis</taxon>
        <taxon>Thermorudis</taxon>
    </lineage>
</organism>
<dbReference type="SUPFAM" id="SSF53448">
    <property type="entry name" value="Nucleotide-diphospho-sugar transferases"/>
    <property type="match status" value="1"/>
</dbReference>
<comment type="subcellular location">
    <subcellularLocation>
        <location evidence="1">Cell membrane</location>
    </subcellularLocation>
</comment>
<feature type="transmembrane region" description="Helical" evidence="6">
    <location>
        <begin position="63"/>
        <end position="82"/>
    </location>
</feature>
<keyword evidence="4 7" id="KW-0808">Transferase</keyword>
<proteinExistence type="predicted"/>
<dbReference type="Pfam" id="PF13641">
    <property type="entry name" value="Glyco_tranf_2_3"/>
    <property type="match status" value="1"/>
</dbReference>
<sequence>MAGPVGQPAASVRYQAGARRVPRRLRARLLSFLAVAFVLPAAIQAPEQVGALAAWASDRYPYLLLYIPLGLFGALRWFTWLMRKIPAMLYRPAITPYRATTAIVTPVYREDPEIFRRAIESWIANRPNEIIAVIDVTDTTCLRIAQEYPEVRVIVTDVPGKRPALVEGILAARSEIVVLVDSDTIFASQVIDQVLRPFADPRVGGVGTRQKVYQPRTIWQRIADIYLDMRYADEAPALTQMGQAVSCLSGRTAAYRRAILLPLLDDFLHETFLGKACMSGEDKRLTTLVLRAGYRTYHQGSALVWSTFPPDFRTFVKQRIRWTRNSYRSDLRAMWEGWVWRHPYLAFVLLDKAISPYTLLVGLTAFLFALGRGHWAVALLIAIWWLLSRAIKIWPHLRRHPRDIAILPVFILVTFLMSFVKAYALATVHHHKWLTRPVEVVNDQVVRSDQAATVLPQRTPLLTRTLGSMLVATLVSLVQVLALVLGGGLR</sequence>
<dbReference type="PANTHER" id="PTHR22913:SF12">
    <property type="entry name" value="MANNURONAN SYNTHASE"/>
    <property type="match status" value="1"/>
</dbReference>
<dbReference type="InterPro" id="IPR029044">
    <property type="entry name" value="Nucleotide-diphossugar_trans"/>
</dbReference>
<dbReference type="Gene3D" id="3.90.550.10">
    <property type="entry name" value="Spore Coat Polysaccharide Biosynthesis Protein SpsA, Chain A"/>
    <property type="match status" value="1"/>
</dbReference>
<keyword evidence="6" id="KW-1133">Transmembrane helix</keyword>
<feature type="transmembrane region" description="Helical" evidence="6">
    <location>
        <begin position="466"/>
        <end position="489"/>
    </location>
</feature>
<feature type="transmembrane region" description="Helical" evidence="6">
    <location>
        <begin position="25"/>
        <end position="43"/>
    </location>
</feature>
<evidence type="ECO:0000256" key="1">
    <source>
        <dbReference type="ARBA" id="ARBA00004236"/>
    </source>
</evidence>
<protein>
    <submittedName>
        <fullName evidence="7">Glycosyltransferase</fullName>
    </submittedName>
</protein>
<evidence type="ECO:0000256" key="3">
    <source>
        <dbReference type="ARBA" id="ARBA00022676"/>
    </source>
</evidence>
<dbReference type="GO" id="GO:0030213">
    <property type="term" value="P:hyaluronan biosynthetic process"/>
    <property type="evidence" value="ECO:0007669"/>
    <property type="project" value="TreeGrafter"/>
</dbReference>
<dbReference type="EMBL" id="DSIY01000040">
    <property type="protein sequence ID" value="HEG90175.1"/>
    <property type="molecule type" value="Genomic_DNA"/>
</dbReference>
<dbReference type="GO" id="GO:0085029">
    <property type="term" value="P:extracellular matrix assembly"/>
    <property type="evidence" value="ECO:0007669"/>
    <property type="project" value="TreeGrafter"/>
</dbReference>
<dbReference type="GO" id="GO:0050501">
    <property type="term" value="F:hyaluronan synthase activity"/>
    <property type="evidence" value="ECO:0007669"/>
    <property type="project" value="TreeGrafter"/>
</dbReference>
<gene>
    <name evidence="7" type="ORF">ENP34_01825</name>
</gene>
<evidence type="ECO:0000256" key="4">
    <source>
        <dbReference type="ARBA" id="ARBA00022679"/>
    </source>
</evidence>
<evidence type="ECO:0000256" key="5">
    <source>
        <dbReference type="ARBA" id="ARBA00023136"/>
    </source>
</evidence>
<keyword evidence="6" id="KW-0812">Transmembrane</keyword>
<dbReference type="GO" id="GO:0005886">
    <property type="term" value="C:plasma membrane"/>
    <property type="evidence" value="ECO:0007669"/>
    <property type="project" value="UniProtKB-SubCell"/>
</dbReference>
<dbReference type="PANTHER" id="PTHR22913">
    <property type="entry name" value="HYALURONAN SYNTHASE"/>
    <property type="match status" value="1"/>
</dbReference>
<keyword evidence="2" id="KW-1003">Cell membrane</keyword>
<feature type="transmembrane region" description="Helical" evidence="6">
    <location>
        <begin position="404"/>
        <end position="426"/>
    </location>
</feature>
<reference evidence="7" key="1">
    <citation type="journal article" date="2020" name="mSystems">
        <title>Genome- and Community-Level Interaction Insights into Carbon Utilization and Element Cycling Functions of Hydrothermarchaeota in Hydrothermal Sediment.</title>
        <authorList>
            <person name="Zhou Z."/>
            <person name="Liu Y."/>
            <person name="Xu W."/>
            <person name="Pan J."/>
            <person name="Luo Z.H."/>
            <person name="Li M."/>
        </authorList>
    </citation>
    <scope>NUCLEOTIDE SEQUENCE [LARGE SCALE GENOMIC DNA]</scope>
    <source>
        <strain evidence="7">SpSt-210</strain>
    </source>
</reference>
<evidence type="ECO:0000256" key="2">
    <source>
        <dbReference type="ARBA" id="ARBA00022475"/>
    </source>
</evidence>